<comment type="similarity">
    <text evidence="2">Belongs to the SusD family.</text>
</comment>
<feature type="chain" id="PRO_5025465442" evidence="6">
    <location>
        <begin position="18"/>
        <end position="479"/>
    </location>
</feature>
<proteinExistence type="inferred from homology"/>
<evidence type="ECO:0000256" key="6">
    <source>
        <dbReference type="SAM" id="SignalP"/>
    </source>
</evidence>
<dbReference type="Pfam" id="PF07980">
    <property type="entry name" value="SusD_RagB"/>
    <property type="match status" value="1"/>
</dbReference>
<evidence type="ECO:0000256" key="5">
    <source>
        <dbReference type="ARBA" id="ARBA00023237"/>
    </source>
</evidence>
<dbReference type="CDD" id="cd08977">
    <property type="entry name" value="SusD"/>
    <property type="match status" value="1"/>
</dbReference>
<protein>
    <submittedName>
        <fullName evidence="9">RagB/SusD family nutrient uptake outer membrane protein</fullName>
    </submittedName>
</protein>
<comment type="subcellular location">
    <subcellularLocation>
        <location evidence="1">Cell outer membrane</location>
    </subcellularLocation>
</comment>
<evidence type="ECO:0000313" key="10">
    <source>
        <dbReference type="Proteomes" id="UP000480178"/>
    </source>
</evidence>
<evidence type="ECO:0000256" key="4">
    <source>
        <dbReference type="ARBA" id="ARBA00023136"/>
    </source>
</evidence>
<keyword evidence="10" id="KW-1185">Reference proteome</keyword>
<dbReference type="InterPro" id="IPR011990">
    <property type="entry name" value="TPR-like_helical_dom_sf"/>
</dbReference>
<feature type="domain" description="SusD-like N-terminal" evidence="8">
    <location>
        <begin position="22"/>
        <end position="218"/>
    </location>
</feature>
<keyword evidence="3 6" id="KW-0732">Signal</keyword>
<dbReference type="Gene3D" id="1.25.40.390">
    <property type="match status" value="1"/>
</dbReference>
<dbReference type="InterPro" id="IPR012944">
    <property type="entry name" value="SusD_RagB_dom"/>
</dbReference>
<dbReference type="Proteomes" id="UP000480178">
    <property type="component" value="Chromosome"/>
</dbReference>
<evidence type="ECO:0000259" key="8">
    <source>
        <dbReference type="Pfam" id="PF14322"/>
    </source>
</evidence>
<dbReference type="SUPFAM" id="SSF48452">
    <property type="entry name" value="TPR-like"/>
    <property type="match status" value="1"/>
</dbReference>
<dbReference type="GO" id="GO:0009279">
    <property type="term" value="C:cell outer membrane"/>
    <property type="evidence" value="ECO:0007669"/>
    <property type="project" value="UniProtKB-SubCell"/>
</dbReference>
<evidence type="ECO:0000256" key="2">
    <source>
        <dbReference type="ARBA" id="ARBA00006275"/>
    </source>
</evidence>
<accession>A0A6C0GCS2</accession>
<sequence length="479" mass="54021">MKKITSIALLTCVLMMACQKDFIELSPISTTSTDVLYKTDGDFKDAMTGIYGVYQTQYENMWLFGDMRGDDSWDELVKGTPAAMDLFTINNDDGVIRSTWRNYYNIINRANTVITKIETADPAVVKSKDRHTGEAKFLRALAYFDMVRIYGDVPMVTTPLTIEEAYTYGRTPVERIYNEIIIPDLMDAETKLSVKYSGADVGRATQGAAKALLGKVYLTLKDFAKAEAKLQEVTTLGYALLPNYNDLFDFTKDEHHSEYIFDIEYEQGIGEGNCFTTNFTPKDPALATFYGVTGGQNGANNPPQSLFNLFPAGDLRKDVTAANGHVNKDGVFIRLLPTSNDVQTFTRKYMVRLLANCDSRANWKVIRYADVLLMYAEALNENGKTSEALTYLNLVHQRAGLQPYANLTQDQARENIYLERRLELSFEGHRWFDLVRTGKALEVMASHGMKPYMTIFPIPLSQIQLINDPSIFPQNPGYD</sequence>
<evidence type="ECO:0000256" key="1">
    <source>
        <dbReference type="ARBA" id="ARBA00004442"/>
    </source>
</evidence>
<dbReference type="KEGG" id="rhoz:GXP67_02960"/>
<dbReference type="EMBL" id="CP048222">
    <property type="protein sequence ID" value="QHT65697.1"/>
    <property type="molecule type" value="Genomic_DNA"/>
</dbReference>
<keyword evidence="5" id="KW-0998">Cell outer membrane</keyword>
<dbReference type="Pfam" id="PF14322">
    <property type="entry name" value="SusD-like_3"/>
    <property type="match status" value="1"/>
</dbReference>
<keyword evidence="4" id="KW-0472">Membrane</keyword>
<dbReference type="InterPro" id="IPR033985">
    <property type="entry name" value="SusD-like_N"/>
</dbReference>
<feature type="domain" description="RagB/SusD" evidence="7">
    <location>
        <begin position="358"/>
        <end position="443"/>
    </location>
</feature>
<dbReference type="RefSeq" id="WP_162441777.1">
    <property type="nucleotide sequence ID" value="NZ_CP048222.1"/>
</dbReference>
<dbReference type="PROSITE" id="PS51257">
    <property type="entry name" value="PROKAR_LIPOPROTEIN"/>
    <property type="match status" value="1"/>
</dbReference>
<feature type="signal peptide" evidence="6">
    <location>
        <begin position="1"/>
        <end position="17"/>
    </location>
</feature>
<evidence type="ECO:0000256" key="3">
    <source>
        <dbReference type="ARBA" id="ARBA00022729"/>
    </source>
</evidence>
<reference evidence="9 10" key="1">
    <citation type="submission" date="2020-01" db="EMBL/GenBank/DDBJ databases">
        <authorList>
            <person name="Kim M.K."/>
        </authorList>
    </citation>
    <scope>NUCLEOTIDE SEQUENCE [LARGE SCALE GENOMIC DNA]</scope>
    <source>
        <strain evidence="9 10">172606-1</strain>
    </source>
</reference>
<dbReference type="AlphaFoldDB" id="A0A6C0GCS2"/>
<evidence type="ECO:0000313" key="9">
    <source>
        <dbReference type="EMBL" id="QHT65697.1"/>
    </source>
</evidence>
<evidence type="ECO:0000259" key="7">
    <source>
        <dbReference type="Pfam" id="PF07980"/>
    </source>
</evidence>
<organism evidence="9 10">
    <name type="scientific">Rhodocytophaga rosea</name>
    <dbReference type="NCBI Taxonomy" id="2704465"/>
    <lineage>
        <taxon>Bacteria</taxon>
        <taxon>Pseudomonadati</taxon>
        <taxon>Bacteroidota</taxon>
        <taxon>Cytophagia</taxon>
        <taxon>Cytophagales</taxon>
        <taxon>Rhodocytophagaceae</taxon>
        <taxon>Rhodocytophaga</taxon>
    </lineage>
</organism>
<name>A0A6C0GCS2_9BACT</name>
<gene>
    <name evidence="9" type="ORF">GXP67_02960</name>
</gene>